<dbReference type="AlphaFoldDB" id="A0A8K1CDC5"/>
<reference evidence="1" key="1">
    <citation type="submission" date="2019-03" db="EMBL/GenBank/DDBJ databases">
        <title>Long read genome sequence of the mycoparasitic Pythium oligandrum ATCC 38472 isolated from sugarbeet rhizosphere.</title>
        <authorList>
            <person name="Gaulin E."/>
        </authorList>
    </citation>
    <scope>NUCLEOTIDE SEQUENCE</scope>
    <source>
        <strain evidence="1">ATCC 38472_TT</strain>
    </source>
</reference>
<evidence type="ECO:0000313" key="2">
    <source>
        <dbReference type="Proteomes" id="UP000794436"/>
    </source>
</evidence>
<gene>
    <name evidence="1" type="ORF">Poli38472_000960</name>
</gene>
<proteinExistence type="predicted"/>
<dbReference type="Proteomes" id="UP000794436">
    <property type="component" value="Unassembled WGS sequence"/>
</dbReference>
<protein>
    <submittedName>
        <fullName evidence="1">Uncharacterized protein</fullName>
    </submittedName>
</protein>
<sequence>MLVEVEGNLMTNMPVALRFAYATLVMKRRWVDGHKPSVSVDAPYAIPPTVATSPQKTTACETEEAGAMDLLTPLMAFVLETSATTANLHNSDVMAKVACELRAFARDHCLVTEVVRALTSLFDNDLPTEMGNRLSSAASQVMLCFESRGSEGELIEYMPTPECEQILEGLIALLVHSVSVPDEAISTVSITRLRQVVEVITTRLEASNEPQDQTLVM</sequence>
<keyword evidence="2" id="KW-1185">Reference proteome</keyword>
<accession>A0A8K1CDC5</accession>
<evidence type="ECO:0000313" key="1">
    <source>
        <dbReference type="EMBL" id="TMW60918.1"/>
    </source>
</evidence>
<comment type="caution">
    <text evidence="1">The sequence shown here is derived from an EMBL/GenBank/DDBJ whole genome shotgun (WGS) entry which is preliminary data.</text>
</comment>
<dbReference type="EMBL" id="SPLM01000108">
    <property type="protein sequence ID" value="TMW60918.1"/>
    <property type="molecule type" value="Genomic_DNA"/>
</dbReference>
<name>A0A8K1CDC5_PYTOL</name>
<organism evidence="1 2">
    <name type="scientific">Pythium oligandrum</name>
    <name type="common">Mycoparasitic fungus</name>
    <dbReference type="NCBI Taxonomy" id="41045"/>
    <lineage>
        <taxon>Eukaryota</taxon>
        <taxon>Sar</taxon>
        <taxon>Stramenopiles</taxon>
        <taxon>Oomycota</taxon>
        <taxon>Peronosporomycetes</taxon>
        <taxon>Pythiales</taxon>
        <taxon>Pythiaceae</taxon>
        <taxon>Pythium</taxon>
    </lineage>
</organism>